<dbReference type="EMBL" id="JACRTP010000001">
    <property type="protein sequence ID" value="MBC8627449.1"/>
    <property type="molecule type" value="Genomic_DNA"/>
</dbReference>
<keyword evidence="2" id="KW-1185">Reference proteome</keyword>
<accession>A0ABR7P7S9</accession>
<sequence>MSENRSMQNRPFSGDCFDDTAIYKHADHLPLTMAYVPMQKFSGTFSLQKSLSCGTVFPELCKPFCGKRGRCR</sequence>
<reference evidence="1 2" key="1">
    <citation type="submission" date="2020-08" db="EMBL/GenBank/DDBJ databases">
        <title>Genome public.</title>
        <authorList>
            <person name="Liu C."/>
            <person name="Sun Q."/>
        </authorList>
    </citation>
    <scope>NUCLEOTIDE SEQUENCE [LARGE SCALE GENOMIC DNA]</scope>
    <source>
        <strain evidence="1 2">3_YM_SP_D4_24.mj</strain>
    </source>
</reference>
<dbReference type="Proteomes" id="UP000661649">
    <property type="component" value="Unassembled WGS sequence"/>
</dbReference>
<dbReference type="Pfam" id="PF11007">
    <property type="entry name" value="CotJA"/>
    <property type="match status" value="1"/>
</dbReference>
<organism evidence="1 2">
    <name type="scientific">Blautia stercoris</name>
    <dbReference type="NCBI Taxonomy" id="871664"/>
    <lineage>
        <taxon>Bacteria</taxon>
        <taxon>Bacillati</taxon>
        <taxon>Bacillota</taxon>
        <taxon>Clostridia</taxon>
        <taxon>Lachnospirales</taxon>
        <taxon>Lachnospiraceae</taxon>
        <taxon>Blautia</taxon>
    </lineage>
</organism>
<evidence type="ECO:0000313" key="2">
    <source>
        <dbReference type="Proteomes" id="UP000661649"/>
    </source>
</evidence>
<gene>
    <name evidence="1" type="ORF">H8712_02200</name>
</gene>
<name>A0ABR7P7S9_9FIRM</name>
<dbReference type="InterPro" id="IPR020256">
    <property type="entry name" value="Spore_coat_CotJA"/>
</dbReference>
<evidence type="ECO:0000313" key="1">
    <source>
        <dbReference type="EMBL" id="MBC8627449.1"/>
    </source>
</evidence>
<comment type="caution">
    <text evidence="1">The sequence shown here is derived from an EMBL/GenBank/DDBJ whole genome shotgun (WGS) entry which is preliminary data.</text>
</comment>
<proteinExistence type="predicted"/>
<protein>
    <submittedName>
        <fullName evidence="1">Spore coat associated protein CotJA</fullName>
    </submittedName>
</protein>